<dbReference type="Proteomes" id="UP001279734">
    <property type="component" value="Unassembled WGS sequence"/>
</dbReference>
<proteinExistence type="predicted"/>
<organism evidence="2 3">
    <name type="scientific">Nepenthes gracilis</name>
    <name type="common">Slender pitcher plant</name>
    <dbReference type="NCBI Taxonomy" id="150966"/>
    <lineage>
        <taxon>Eukaryota</taxon>
        <taxon>Viridiplantae</taxon>
        <taxon>Streptophyta</taxon>
        <taxon>Embryophyta</taxon>
        <taxon>Tracheophyta</taxon>
        <taxon>Spermatophyta</taxon>
        <taxon>Magnoliopsida</taxon>
        <taxon>eudicotyledons</taxon>
        <taxon>Gunneridae</taxon>
        <taxon>Pentapetalae</taxon>
        <taxon>Caryophyllales</taxon>
        <taxon>Nepenthaceae</taxon>
        <taxon>Nepenthes</taxon>
    </lineage>
</organism>
<protein>
    <submittedName>
        <fullName evidence="2">Uncharacterized protein</fullName>
    </submittedName>
</protein>
<feature type="compositionally biased region" description="Basic and acidic residues" evidence="1">
    <location>
        <begin position="52"/>
        <end position="70"/>
    </location>
</feature>
<gene>
    <name evidence="2" type="ORF">Nepgr_032059</name>
</gene>
<dbReference type="EMBL" id="BSYO01000038">
    <property type="protein sequence ID" value="GMH30216.1"/>
    <property type="molecule type" value="Genomic_DNA"/>
</dbReference>
<name>A0AAD3TJM2_NEPGR</name>
<reference evidence="2" key="1">
    <citation type="submission" date="2023-05" db="EMBL/GenBank/DDBJ databases">
        <title>Nepenthes gracilis genome sequencing.</title>
        <authorList>
            <person name="Fukushima K."/>
        </authorList>
    </citation>
    <scope>NUCLEOTIDE SEQUENCE</scope>
    <source>
        <strain evidence="2">SING2019-196</strain>
    </source>
</reference>
<keyword evidence="3" id="KW-1185">Reference proteome</keyword>
<evidence type="ECO:0000256" key="1">
    <source>
        <dbReference type="SAM" id="MobiDB-lite"/>
    </source>
</evidence>
<evidence type="ECO:0000313" key="3">
    <source>
        <dbReference type="Proteomes" id="UP001279734"/>
    </source>
</evidence>
<dbReference type="AlphaFoldDB" id="A0AAD3TJM2"/>
<comment type="caution">
    <text evidence="2">The sequence shown here is derived from an EMBL/GenBank/DDBJ whole genome shotgun (WGS) entry which is preliminary data.</text>
</comment>
<accession>A0AAD3TJM2</accession>
<sequence>MGCIVSKRAASALPASYDPNSGEIQIKRRANSQYNNESGSRKRSDPLVLRELSLEKRYEEPPEREDKEMDGCGGKKLKSSKSKCSASHFSLTLRFGTVKNQASAEQCAGGLARMAHGGRG</sequence>
<feature type="region of interest" description="Disordered" evidence="1">
    <location>
        <begin position="29"/>
        <end position="80"/>
    </location>
</feature>
<evidence type="ECO:0000313" key="2">
    <source>
        <dbReference type="EMBL" id="GMH30216.1"/>
    </source>
</evidence>